<protein>
    <submittedName>
        <fullName evidence="1">Uncharacterized protein</fullName>
    </submittedName>
</protein>
<name>A0A1F6CJ82_HANXR</name>
<sequence length="283" mass="32928">MGEHCNGVMSYFFRDLHLSECQLDELWTFIYKKEDRLTPLEQLLGVYGDTWVWIAFSPIFKLVPAWVIGKRTLRDARRLIFRLKSATDGHIPFFTSDDLPHYADALLDAYGVTVRPPRRGKRGRHPLPRRRPSPDLCYAVVVKERQRGRVVRVTTRIVYGSKKQIAGLLHTSPVSTTISTYGVERNNLTVRQHSCRMGRKVNAFSKDHDYLEHQLTLAFAYYHFVVPHRSLRQLLPRPIPTKGPRATYKKWKPVTPAMAAELTDHVWTMDELLSFRVPPKHLW</sequence>
<dbReference type="Proteomes" id="UP000178606">
    <property type="component" value="Unassembled WGS sequence"/>
</dbReference>
<evidence type="ECO:0000313" key="1">
    <source>
        <dbReference type="EMBL" id="OGG49011.1"/>
    </source>
</evidence>
<accession>A0A1F6CJ82</accession>
<dbReference type="EMBL" id="MFKF01000240">
    <property type="protein sequence ID" value="OGG49011.1"/>
    <property type="molecule type" value="Genomic_DNA"/>
</dbReference>
<organism evidence="1 2">
    <name type="scientific">Handelsmanbacteria sp. (strain RIFCSPLOWO2_12_FULL_64_10)</name>
    <dbReference type="NCBI Taxonomy" id="1817868"/>
    <lineage>
        <taxon>Bacteria</taxon>
        <taxon>Candidatus Handelsmaniibacteriota</taxon>
    </lineage>
</organism>
<proteinExistence type="predicted"/>
<dbReference type="AlphaFoldDB" id="A0A1F6CJ82"/>
<comment type="caution">
    <text evidence="1">The sequence shown here is derived from an EMBL/GenBank/DDBJ whole genome shotgun (WGS) entry which is preliminary data.</text>
</comment>
<gene>
    <name evidence="1" type="ORF">A3F84_14340</name>
</gene>
<evidence type="ECO:0000313" key="2">
    <source>
        <dbReference type="Proteomes" id="UP000178606"/>
    </source>
</evidence>
<reference evidence="1 2" key="1">
    <citation type="journal article" date="2016" name="Nat. Commun.">
        <title>Thousands of microbial genomes shed light on interconnected biogeochemical processes in an aquifer system.</title>
        <authorList>
            <person name="Anantharaman K."/>
            <person name="Brown C.T."/>
            <person name="Hug L.A."/>
            <person name="Sharon I."/>
            <person name="Castelle C.J."/>
            <person name="Probst A.J."/>
            <person name="Thomas B.C."/>
            <person name="Singh A."/>
            <person name="Wilkins M.J."/>
            <person name="Karaoz U."/>
            <person name="Brodie E.L."/>
            <person name="Williams K.H."/>
            <person name="Hubbard S.S."/>
            <person name="Banfield J.F."/>
        </authorList>
    </citation>
    <scope>NUCLEOTIDE SEQUENCE [LARGE SCALE GENOMIC DNA]</scope>
    <source>
        <strain evidence="2">RIFCSPLOWO2_12_FULL_64_10</strain>
    </source>
</reference>